<name>A0ABV8CGH8_9GAMM</name>
<accession>A0ABV8CGH8</accession>
<proteinExistence type="predicted"/>
<organism evidence="1 2">
    <name type="scientific">Legionella dresdenensis</name>
    <dbReference type="NCBI Taxonomy" id="450200"/>
    <lineage>
        <taxon>Bacteria</taxon>
        <taxon>Pseudomonadati</taxon>
        <taxon>Pseudomonadota</taxon>
        <taxon>Gammaproteobacteria</taxon>
        <taxon>Legionellales</taxon>
        <taxon>Legionellaceae</taxon>
        <taxon>Legionella</taxon>
    </lineage>
</organism>
<dbReference type="EMBL" id="JBHSAB010000021">
    <property type="protein sequence ID" value="MFC3909207.1"/>
    <property type="molecule type" value="Genomic_DNA"/>
</dbReference>
<feature type="non-terminal residue" evidence="1">
    <location>
        <position position="330"/>
    </location>
</feature>
<keyword evidence="2" id="KW-1185">Reference proteome</keyword>
<comment type="caution">
    <text evidence="1">The sequence shown here is derived from an EMBL/GenBank/DDBJ whole genome shotgun (WGS) entry which is preliminary data.</text>
</comment>
<reference evidence="2" key="1">
    <citation type="journal article" date="2019" name="Int. J. Syst. Evol. Microbiol.">
        <title>The Global Catalogue of Microorganisms (GCM) 10K type strain sequencing project: providing services to taxonomists for standard genome sequencing and annotation.</title>
        <authorList>
            <consortium name="The Broad Institute Genomics Platform"/>
            <consortium name="The Broad Institute Genome Sequencing Center for Infectious Disease"/>
            <person name="Wu L."/>
            <person name="Ma J."/>
        </authorList>
    </citation>
    <scope>NUCLEOTIDE SEQUENCE [LARGE SCALE GENOMIC DNA]</scope>
    <source>
        <strain evidence="2">CCUG 59858</strain>
    </source>
</reference>
<evidence type="ECO:0000313" key="2">
    <source>
        <dbReference type="Proteomes" id="UP001595758"/>
    </source>
</evidence>
<gene>
    <name evidence="1" type="ORF">ACFORL_09000</name>
</gene>
<evidence type="ECO:0000313" key="1">
    <source>
        <dbReference type="EMBL" id="MFC3909207.1"/>
    </source>
</evidence>
<sequence length="330" mass="36641">MPTVISQLKQAIDNQDENAVKKILAENPGLDLNEVAPGISALWWALHPPEDKALSRAIITCLLATRKIDPTLQYGGITPCNFTQELTGSSLHLQITDYEDQYVRPQTTRAAGALRDFVADGQNTHDSVIVTAVDSSISALYQRYGNAVFSGQTIEDFIKELKAGQGLSEREIKAAQKACARIKSQTENRAYALPDNQTVALTNQQVLNLLWQAVNDTRPESFVLNADMSTAEITARKRQLVKHLAMAQTEYGENNAACWMGTRNQIVSSMDAVHRDVAIAESLPITEESIGYQYLAYCKWRLDELAENEPALFRDYVYYYSLRGLPGGAH</sequence>
<protein>
    <submittedName>
        <fullName evidence="1">Uncharacterized protein</fullName>
    </submittedName>
</protein>
<dbReference type="RefSeq" id="WP_382343205.1">
    <property type="nucleotide sequence ID" value="NZ_JBHSAB010000021.1"/>
</dbReference>
<dbReference type="Proteomes" id="UP001595758">
    <property type="component" value="Unassembled WGS sequence"/>
</dbReference>